<evidence type="ECO:0000313" key="1">
    <source>
        <dbReference type="EMBL" id="KAJ1353571.1"/>
    </source>
</evidence>
<reference evidence="1" key="1">
    <citation type="submission" date="2021-06" db="EMBL/GenBank/DDBJ databases">
        <title>Parelaphostrongylus tenuis whole genome reference sequence.</title>
        <authorList>
            <person name="Garwood T.J."/>
            <person name="Larsen P.A."/>
            <person name="Fountain-Jones N.M."/>
            <person name="Garbe J.R."/>
            <person name="Macchietto M.G."/>
            <person name="Kania S.A."/>
            <person name="Gerhold R.W."/>
            <person name="Richards J.E."/>
            <person name="Wolf T.M."/>
        </authorList>
    </citation>
    <scope>NUCLEOTIDE SEQUENCE</scope>
    <source>
        <strain evidence="1">MNPRO001-30</strain>
        <tissue evidence="1">Meninges</tissue>
    </source>
</reference>
<accession>A0AAD5MQ92</accession>
<protein>
    <submittedName>
        <fullName evidence="1">Uncharacterized protein</fullName>
    </submittedName>
</protein>
<dbReference type="PROSITE" id="PS51257">
    <property type="entry name" value="PROKAR_LIPOPROTEIN"/>
    <property type="match status" value="1"/>
</dbReference>
<dbReference type="AlphaFoldDB" id="A0AAD5MQ92"/>
<dbReference type="EMBL" id="JAHQIW010001749">
    <property type="protein sequence ID" value="KAJ1353571.1"/>
    <property type="molecule type" value="Genomic_DNA"/>
</dbReference>
<evidence type="ECO:0000313" key="2">
    <source>
        <dbReference type="Proteomes" id="UP001196413"/>
    </source>
</evidence>
<name>A0AAD5MQ92_PARTN</name>
<keyword evidence="2" id="KW-1185">Reference proteome</keyword>
<gene>
    <name evidence="1" type="ORF">KIN20_010224</name>
</gene>
<organism evidence="1 2">
    <name type="scientific">Parelaphostrongylus tenuis</name>
    <name type="common">Meningeal worm</name>
    <dbReference type="NCBI Taxonomy" id="148309"/>
    <lineage>
        <taxon>Eukaryota</taxon>
        <taxon>Metazoa</taxon>
        <taxon>Ecdysozoa</taxon>
        <taxon>Nematoda</taxon>
        <taxon>Chromadorea</taxon>
        <taxon>Rhabditida</taxon>
        <taxon>Rhabditina</taxon>
        <taxon>Rhabditomorpha</taxon>
        <taxon>Strongyloidea</taxon>
        <taxon>Metastrongylidae</taxon>
        <taxon>Parelaphostrongylus</taxon>
    </lineage>
</organism>
<sequence>MVFLVNKAGIPTDHFMISLLATISTVFGCGVMPAGQGSTRNFTVTGFTLPVAMAYSTATAVQAQVPGIATSEARAKGFVERTVMQTLKGQLLHFKCFLTLCDTLENVESKLQSTNRCFSLSVLMRFSPFAQTGFKTLLNELFEIMNKSTFQVLDVLESQARSALLPDAVISAILSQLTVIANYTPLECPNVRIRLTDVEPRGVFYLLILRDKQKCDSYQKRTAIFLTFCNANDC</sequence>
<dbReference type="Proteomes" id="UP001196413">
    <property type="component" value="Unassembled WGS sequence"/>
</dbReference>
<proteinExistence type="predicted"/>
<comment type="caution">
    <text evidence="1">The sequence shown here is derived from an EMBL/GenBank/DDBJ whole genome shotgun (WGS) entry which is preliminary data.</text>
</comment>